<dbReference type="InterPro" id="IPR029016">
    <property type="entry name" value="GAF-like_dom_sf"/>
</dbReference>
<dbReference type="SMART" id="SM00346">
    <property type="entry name" value="HTH_ICLR"/>
    <property type="match status" value="1"/>
</dbReference>
<dbReference type="GO" id="GO:0003677">
    <property type="term" value="F:DNA binding"/>
    <property type="evidence" value="ECO:0007669"/>
    <property type="project" value="UniProtKB-KW"/>
</dbReference>
<evidence type="ECO:0000256" key="3">
    <source>
        <dbReference type="ARBA" id="ARBA00023163"/>
    </source>
</evidence>
<evidence type="ECO:0000313" key="6">
    <source>
        <dbReference type="EMBL" id="GEN86191.1"/>
    </source>
</evidence>
<sequence length="255" mass="29136">MNDKKSLSSIEKALQLLNCFSEKKFQMTAEDLARTTGIPKSSVFRMLATLEDYNYIKRTKTAHKTWYSLGFSLFEKGMMVHRQFNIRDYARSRMEELRNEWNLNIQLAVQDGHDALYIEQVPSWRPIQLYPAIGRRAPLYAASCPRTLLAYMGESERIAILHKAKWTKFTPATPAGIEETEKAIQQIIETGYSISRGELIEGTTGIAVPIFEPVTNNILAALSIAGLDTDFEKDELYYIKILKETAKEIQDSIKK</sequence>
<feature type="domain" description="IclR-ED" evidence="5">
    <location>
        <begin position="72"/>
        <end position="255"/>
    </location>
</feature>
<keyword evidence="7" id="KW-1185">Reference proteome</keyword>
<protein>
    <submittedName>
        <fullName evidence="6">IclR family transcriptional regulator</fullName>
    </submittedName>
</protein>
<dbReference type="Pfam" id="PF09339">
    <property type="entry name" value="HTH_IclR"/>
    <property type="match status" value="1"/>
</dbReference>
<dbReference type="AlphaFoldDB" id="A0A511ZFL4"/>
<dbReference type="PROSITE" id="PS51077">
    <property type="entry name" value="HTH_ICLR"/>
    <property type="match status" value="1"/>
</dbReference>
<dbReference type="InterPro" id="IPR050707">
    <property type="entry name" value="HTH_MetabolicPath_Reg"/>
</dbReference>
<name>A0A511ZFL4_9BACI</name>
<dbReference type="PANTHER" id="PTHR30136:SF24">
    <property type="entry name" value="HTH-TYPE TRANSCRIPTIONAL REPRESSOR ALLR"/>
    <property type="match status" value="1"/>
</dbReference>
<dbReference type="InterPro" id="IPR014757">
    <property type="entry name" value="Tscrpt_reg_IclR_C"/>
</dbReference>
<keyword evidence="3" id="KW-0804">Transcription</keyword>
<dbReference type="GO" id="GO:0045892">
    <property type="term" value="P:negative regulation of DNA-templated transcription"/>
    <property type="evidence" value="ECO:0007669"/>
    <property type="project" value="TreeGrafter"/>
</dbReference>
<dbReference type="RefSeq" id="WP_147209141.1">
    <property type="nucleotide sequence ID" value="NZ_BJYM01000003.1"/>
</dbReference>
<dbReference type="Gene3D" id="3.30.450.40">
    <property type="match status" value="1"/>
</dbReference>
<dbReference type="SUPFAM" id="SSF46785">
    <property type="entry name" value="Winged helix' DNA-binding domain"/>
    <property type="match status" value="1"/>
</dbReference>
<evidence type="ECO:0000256" key="2">
    <source>
        <dbReference type="ARBA" id="ARBA00023125"/>
    </source>
</evidence>
<dbReference type="InterPro" id="IPR036390">
    <property type="entry name" value="WH_DNA-bd_sf"/>
</dbReference>
<dbReference type="Pfam" id="PF01614">
    <property type="entry name" value="IclR_C"/>
    <property type="match status" value="1"/>
</dbReference>
<evidence type="ECO:0000259" key="4">
    <source>
        <dbReference type="PROSITE" id="PS51077"/>
    </source>
</evidence>
<dbReference type="EMBL" id="BJYM01000003">
    <property type="protein sequence ID" value="GEN86191.1"/>
    <property type="molecule type" value="Genomic_DNA"/>
</dbReference>
<organism evidence="6 7">
    <name type="scientific">Oceanobacillus sojae</name>
    <dbReference type="NCBI Taxonomy" id="582851"/>
    <lineage>
        <taxon>Bacteria</taxon>
        <taxon>Bacillati</taxon>
        <taxon>Bacillota</taxon>
        <taxon>Bacilli</taxon>
        <taxon>Bacillales</taxon>
        <taxon>Bacillaceae</taxon>
        <taxon>Oceanobacillus</taxon>
    </lineage>
</organism>
<dbReference type="STRING" id="582851.GCA_900162665_04263"/>
<keyword evidence="1" id="KW-0805">Transcription regulation</keyword>
<evidence type="ECO:0000313" key="7">
    <source>
        <dbReference type="Proteomes" id="UP000321558"/>
    </source>
</evidence>
<dbReference type="InterPro" id="IPR005471">
    <property type="entry name" value="Tscrpt_reg_IclR_N"/>
</dbReference>
<gene>
    <name evidence="6" type="ORF">OSO01_09300</name>
</gene>
<dbReference type="Gene3D" id="1.10.10.10">
    <property type="entry name" value="Winged helix-like DNA-binding domain superfamily/Winged helix DNA-binding domain"/>
    <property type="match status" value="1"/>
</dbReference>
<dbReference type="OrthoDB" id="9791752at2"/>
<dbReference type="InterPro" id="IPR036388">
    <property type="entry name" value="WH-like_DNA-bd_sf"/>
</dbReference>
<dbReference type="GO" id="GO:0003700">
    <property type="term" value="F:DNA-binding transcription factor activity"/>
    <property type="evidence" value="ECO:0007669"/>
    <property type="project" value="TreeGrafter"/>
</dbReference>
<dbReference type="PROSITE" id="PS51078">
    <property type="entry name" value="ICLR_ED"/>
    <property type="match status" value="1"/>
</dbReference>
<reference evidence="6 7" key="1">
    <citation type="submission" date="2019-07" db="EMBL/GenBank/DDBJ databases">
        <title>Whole genome shotgun sequence of Oceanobacillus sojae NBRC 105379.</title>
        <authorList>
            <person name="Hosoyama A."/>
            <person name="Uohara A."/>
            <person name="Ohji S."/>
            <person name="Ichikawa N."/>
        </authorList>
    </citation>
    <scope>NUCLEOTIDE SEQUENCE [LARGE SCALE GENOMIC DNA]</scope>
    <source>
        <strain evidence="6 7">NBRC 105379</strain>
    </source>
</reference>
<dbReference type="Proteomes" id="UP000321558">
    <property type="component" value="Unassembled WGS sequence"/>
</dbReference>
<dbReference type="SUPFAM" id="SSF55781">
    <property type="entry name" value="GAF domain-like"/>
    <property type="match status" value="1"/>
</dbReference>
<comment type="caution">
    <text evidence="6">The sequence shown here is derived from an EMBL/GenBank/DDBJ whole genome shotgun (WGS) entry which is preliminary data.</text>
</comment>
<accession>A0A511ZFL4</accession>
<proteinExistence type="predicted"/>
<keyword evidence="2" id="KW-0238">DNA-binding</keyword>
<dbReference type="PANTHER" id="PTHR30136">
    <property type="entry name" value="HELIX-TURN-HELIX TRANSCRIPTIONAL REGULATOR, ICLR FAMILY"/>
    <property type="match status" value="1"/>
</dbReference>
<feature type="domain" description="HTH iclR-type" evidence="4">
    <location>
        <begin position="7"/>
        <end position="71"/>
    </location>
</feature>
<evidence type="ECO:0000256" key="1">
    <source>
        <dbReference type="ARBA" id="ARBA00023015"/>
    </source>
</evidence>
<evidence type="ECO:0000259" key="5">
    <source>
        <dbReference type="PROSITE" id="PS51078"/>
    </source>
</evidence>